<organism evidence="1 2">
    <name type="scientific">Roseobacter denitrificans (strain ATCC 33942 / OCh 114)</name>
    <name type="common">Erythrobacter sp. (strain OCh 114)</name>
    <name type="synonym">Roseobacter denitrificans</name>
    <dbReference type="NCBI Taxonomy" id="375451"/>
    <lineage>
        <taxon>Bacteria</taxon>
        <taxon>Pseudomonadati</taxon>
        <taxon>Pseudomonadota</taxon>
        <taxon>Alphaproteobacteria</taxon>
        <taxon>Rhodobacterales</taxon>
        <taxon>Roseobacteraceae</taxon>
        <taxon>Roseobacter</taxon>
    </lineage>
</organism>
<name>Q16BG1_ROSDO</name>
<dbReference type="EMBL" id="CP000362">
    <property type="protein sequence ID" value="ABG30682.1"/>
    <property type="molecule type" value="Genomic_DNA"/>
</dbReference>
<dbReference type="Proteomes" id="UP000007029">
    <property type="component" value="Chromosome"/>
</dbReference>
<gene>
    <name evidence="1" type="ordered locus">RD1_1017</name>
</gene>
<evidence type="ECO:0000313" key="2">
    <source>
        <dbReference type="Proteomes" id="UP000007029"/>
    </source>
</evidence>
<dbReference type="KEGG" id="rde:RD1_1017"/>
<dbReference type="AlphaFoldDB" id="Q16BG1"/>
<reference evidence="1 2" key="1">
    <citation type="journal article" date="2007" name="J. Bacteriol.">
        <title>The complete genome sequence of Roseobacter denitrificans reveals a mixotrophic rather than photosynthetic metabolism.</title>
        <authorList>
            <person name="Swingley W.D."/>
            <person name="Sadekar S."/>
            <person name="Mastrian S.D."/>
            <person name="Matthies H.J."/>
            <person name="Hao J."/>
            <person name="Ramos H."/>
            <person name="Acharya C.R."/>
            <person name="Conrad A.L."/>
            <person name="Taylor H.L."/>
            <person name="Dejesa L.C."/>
            <person name="Shah M.K."/>
            <person name="O'huallachain M.E."/>
            <person name="Lince M.T."/>
            <person name="Blankenship R.E."/>
            <person name="Beatty J.T."/>
            <person name="Touchman J.W."/>
        </authorList>
    </citation>
    <scope>NUCLEOTIDE SEQUENCE [LARGE SCALE GENOMIC DNA]</scope>
    <source>
        <strain evidence="2">ATCC 33942 / OCh 114</strain>
    </source>
</reference>
<dbReference type="STRING" id="375451.RD1_1017"/>
<proteinExistence type="predicted"/>
<keyword evidence="2" id="KW-1185">Reference proteome</keyword>
<sequence length="48" mass="5700">MPGFLFISHKSKNIRAIKSPYFLKKTVRRGRESDLIVQIKDFDVGYWL</sequence>
<accession>Q16BG1</accession>
<protein>
    <submittedName>
        <fullName evidence="1">Uncharacterized protein</fullName>
    </submittedName>
</protein>
<dbReference type="HOGENOM" id="CLU_3157309_0_0_5"/>
<evidence type="ECO:0000313" key="1">
    <source>
        <dbReference type="EMBL" id="ABG30682.1"/>
    </source>
</evidence>